<gene>
    <name evidence="3" type="ORF">PECAL_5P11790</name>
</gene>
<protein>
    <recommendedName>
        <fullName evidence="2">WW domain-containing protein</fullName>
    </recommendedName>
</protein>
<dbReference type="Pfam" id="PF00397">
    <property type="entry name" value="WW"/>
    <property type="match status" value="1"/>
</dbReference>
<dbReference type="AlphaFoldDB" id="A0A8J2STD3"/>
<dbReference type="InterPro" id="IPR001202">
    <property type="entry name" value="WW_dom"/>
</dbReference>
<evidence type="ECO:0000313" key="4">
    <source>
        <dbReference type="Proteomes" id="UP000789595"/>
    </source>
</evidence>
<evidence type="ECO:0000313" key="3">
    <source>
        <dbReference type="EMBL" id="CAH0376580.1"/>
    </source>
</evidence>
<dbReference type="CDD" id="cd00201">
    <property type="entry name" value="WW"/>
    <property type="match status" value="1"/>
</dbReference>
<dbReference type="SMART" id="SM00456">
    <property type="entry name" value="WW"/>
    <property type="match status" value="1"/>
</dbReference>
<evidence type="ECO:0000256" key="1">
    <source>
        <dbReference type="SAM" id="MobiDB-lite"/>
    </source>
</evidence>
<dbReference type="Gene3D" id="2.20.70.10">
    <property type="match status" value="1"/>
</dbReference>
<comment type="caution">
    <text evidence="3">The sequence shown here is derived from an EMBL/GenBank/DDBJ whole genome shotgun (WGS) entry which is preliminary data.</text>
</comment>
<reference evidence="3" key="1">
    <citation type="submission" date="2021-11" db="EMBL/GenBank/DDBJ databases">
        <authorList>
            <consortium name="Genoscope - CEA"/>
            <person name="William W."/>
        </authorList>
    </citation>
    <scope>NUCLEOTIDE SEQUENCE</scope>
</reference>
<dbReference type="InterPro" id="IPR036020">
    <property type="entry name" value="WW_dom_sf"/>
</dbReference>
<evidence type="ECO:0000259" key="2">
    <source>
        <dbReference type="PROSITE" id="PS50020"/>
    </source>
</evidence>
<keyword evidence="4" id="KW-1185">Reference proteome</keyword>
<dbReference type="PROSITE" id="PS01159">
    <property type="entry name" value="WW_DOMAIN_1"/>
    <property type="match status" value="1"/>
</dbReference>
<feature type="domain" description="WW" evidence="2">
    <location>
        <begin position="152"/>
        <end position="185"/>
    </location>
</feature>
<name>A0A8J2STD3_9STRA</name>
<dbReference type="PROSITE" id="PS50020">
    <property type="entry name" value="WW_DOMAIN_2"/>
    <property type="match status" value="1"/>
</dbReference>
<proteinExistence type="predicted"/>
<feature type="region of interest" description="Disordered" evidence="1">
    <location>
        <begin position="128"/>
        <end position="160"/>
    </location>
</feature>
<organism evidence="3 4">
    <name type="scientific">Pelagomonas calceolata</name>
    <dbReference type="NCBI Taxonomy" id="35677"/>
    <lineage>
        <taxon>Eukaryota</taxon>
        <taxon>Sar</taxon>
        <taxon>Stramenopiles</taxon>
        <taxon>Ochrophyta</taxon>
        <taxon>Pelagophyceae</taxon>
        <taxon>Pelagomonadales</taxon>
        <taxon>Pelagomonadaceae</taxon>
        <taxon>Pelagomonas</taxon>
    </lineage>
</organism>
<accession>A0A8J2STD3</accession>
<dbReference type="EMBL" id="CAKKNE010000005">
    <property type="protein sequence ID" value="CAH0376580.1"/>
    <property type="molecule type" value="Genomic_DNA"/>
</dbReference>
<dbReference type="SUPFAM" id="SSF51045">
    <property type="entry name" value="WW domain"/>
    <property type="match status" value="1"/>
</dbReference>
<sequence>MARNALLILAASAGALKPTRLARRRIMHGAAAALITTLPMAAVAQEKGLSFGEAIGKELGIVDGKKVELPAILSDKPSFKNMKCTPSAWRQCPDQAAQSPAARGNKETEDQLANKFTRRRAQLQIEKAGGSLGDAAPDAPKPPPVEATSKAQGLPEPWVEVTDEKTGKVYYGNTKTGATQWARPE</sequence>
<dbReference type="Proteomes" id="UP000789595">
    <property type="component" value="Unassembled WGS sequence"/>
</dbReference>